<feature type="non-terminal residue" evidence="1">
    <location>
        <position position="1"/>
    </location>
</feature>
<dbReference type="Proteomes" id="UP000274822">
    <property type="component" value="Unassembled WGS sequence"/>
</dbReference>
<protein>
    <submittedName>
        <fullName evidence="1">Uncharacterized protein</fullName>
    </submittedName>
</protein>
<keyword evidence="2" id="KW-1185">Reference proteome</keyword>
<comment type="caution">
    <text evidence="1">The sequence shown here is derived from an EMBL/GenBank/DDBJ whole genome shotgun (WGS) entry which is preliminary data.</text>
</comment>
<evidence type="ECO:0000313" key="2">
    <source>
        <dbReference type="Proteomes" id="UP000274822"/>
    </source>
</evidence>
<dbReference type="AlphaFoldDB" id="A0A433Q3N3"/>
<name>A0A433Q3N3_9FUNG</name>
<evidence type="ECO:0000313" key="1">
    <source>
        <dbReference type="EMBL" id="RUS24342.1"/>
    </source>
</evidence>
<reference evidence="1 2" key="1">
    <citation type="journal article" date="2018" name="New Phytol.">
        <title>Phylogenomics of Endogonaceae and evolution of mycorrhizas within Mucoromycota.</title>
        <authorList>
            <person name="Chang Y."/>
            <person name="Desiro A."/>
            <person name="Na H."/>
            <person name="Sandor L."/>
            <person name="Lipzen A."/>
            <person name="Clum A."/>
            <person name="Barry K."/>
            <person name="Grigoriev I.V."/>
            <person name="Martin F.M."/>
            <person name="Stajich J.E."/>
            <person name="Smith M.E."/>
            <person name="Bonito G."/>
            <person name="Spatafora J.W."/>
        </authorList>
    </citation>
    <scope>NUCLEOTIDE SEQUENCE [LARGE SCALE GENOMIC DNA]</scope>
    <source>
        <strain evidence="1 2">AD002</strain>
    </source>
</reference>
<gene>
    <name evidence="1" type="ORF">BC938DRAFT_473738</name>
</gene>
<accession>A0A433Q3N3</accession>
<dbReference type="EMBL" id="RBNJ01016328">
    <property type="protein sequence ID" value="RUS24342.1"/>
    <property type="molecule type" value="Genomic_DNA"/>
</dbReference>
<proteinExistence type="predicted"/>
<organism evidence="1 2">
    <name type="scientific">Jimgerdemannia flammicorona</name>
    <dbReference type="NCBI Taxonomy" id="994334"/>
    <lineage>
        <taxon>Eukaryota</taxon>
        <taxon>Fungi</taxon>
        <taxon>Fungi incertae sedis</taxon>
        <taxon>Mucoromycota</taxon>
        <taxon>Mucoromycotina</taxon>
        <taxon>Endogonomycetes</taxon>
        <taxon>Endogonales</taxon>
        <taxon>Endogonaceae</taxon>
        <taxon>Jimgerdemannia</taxon>
    </lineage>
</organism>
<sequence>RLGLAPTLRNCFDLTSFCNTTCDRDQKGCSPSTRKKKESNYQCVGMPPSRPYRVDTFPDSVCERKRSVNSWGQLGNFVIKTDAQTRQVIGFRTIATSCLGFKTSVQARIFAVPSGCGYTA</sequence>